<evidence type="ECO:0000256" key="9">
    <source>
        <dbReference type="PIRNR" id="PIRNR001332"/>
    </source>
</evidence>
<keyword evidence="12" id="KW-1185">Reference proteome</keyword>
<keyword evidence="6 9" id="KW-0210">Decarboxylase</keyword>
<evidence type="ECO:0000256" key="6">
    <source>
        <dbReference type="ARBA" id="ARBA00022793"/>
    </source>
</evidence>
<sequence>MPSRSPLPSTAARLLPGLILALLLAACTPKQPPAVYQLGDFEVFALGDYQGTRPLKELAKSGDFGLGTLHGLDGEMVVVDGVFYRADGQCNLTRPSMDALSPFANLVTFKAQGREAVKDMPHMAALTQWLDARLPKGGFAAARVDAGFKSLTIRSVPGYAQPWPHLTDALKTQHVKTIANARGTLVALRGPARPGGGWVAGWHVHFVSEDRTLGGHVLGFEGLEGQAAWMSLERLVLELPTQKP</sequence>
<dbReference type="GO" id="GO:0047605">
    <property type="term" value="F:acetolactate decarboxylase activity"/>
    <property type="evidence" value="ECO:0007669"/>
    <property type="project" value="UniProtKB-UniRule"/>
</dbReference>
<dbReference type="PANTHER" id="PTHR35524:SF1">
    <property type="entry name" value="ALPHA-ACETOLACTATE DECARBOXYLASE"/>
    <property type="match status" value="1"/>
</dbReference>
<keyword evidence="10" id="KW-0732">Signal</keyword>
<dbReference type="EMBL" id="BLTE01000007">
    <property type="protein sequence ID" value="GFK93959.1"/>
    <property type="molecule type" value="Genomic_DNA"/>
</dbReference>
<feature type="signal peptide" evidence="10">
    <location>
        <begin position="1"/>
        <end position="25"/>
    </location>
</feature>
<evidence type="ECO:0000256" key="5">
    <source>
        <dbReference type="ARBA" id="ARBA00020164"/>
    </source>
</evidence>
<feature type="chain" id="PRO_5028888029" description="Alpha-acetolactate decarboxylase" evidence="10">
    <location>
        <begin position="26"/>
        <end position="244"/>
    </location>
</feature>
<evidence type="ECO:0000256" key="10">
    <source>
        <dbReference type="SAM" id="SignalP"/>
    </source>
</evidence>
<dbReference type="EC" id="4.1.1.5" evidence="4 9"/>
<dbReference type="PROSITE" id="PS51257">
    <property type="entry name" value="PROKAR_LIPOPROTEIN"/>
    <property type="match status" value="1"/>
</dbReference>
<reference evidence="11 12" key="1">
    <citation type="submission" date="2020-04" db="EMBL/GenBank/DDBJ databases">
        <authorList>
            <consortium name="Desulfovibrio sp. FSS-1 genome sequencing consortium"/>
            <person name="Shimoshige H."/>
            <person name="Kobayashi H."/>
            <person name="Maekawa T."/>
        </authorList>
    </citation>
    <scope>NUCLEOTIDE SEQUENCE [LARGE SCALE GENOMIC DNA]</scope>
    <source>
        <strain evidence="11 12">SIID29052-01</strain>
    </source>
</reference>
<evidence type="ECO:0000256" key="2">
    <source>
        <dbReference type="ARBA" id="ARBA00005170"/>
    </source>
</evidence>
<organism evidence="11 12">
    <name type="scientific">Fundidesulfovibrio magnetotacticus</name>
    <dbReference type="NCBI Taxonomy" id="2730080"/>
    <lineage>
        <taxon>Bacteria</taxon>
        <taxon>Pseudomonadati</taxon>
        <taxon>Thermodesulfobacteriota</taxon>
        <taxon>Desulfovibrionia</taxon>
        <taxon>Desulfovibrionales</taxon>
        <taxon>Desulfovibrionaceae</taxon>
        <taxon>Fundidesulfovibrio</taxon>
    </lineage>
</organism>
<dbReference type="CDD" id="cd17299">
    <property type="entry name" value="acetolactate_decarboxylase"/>
    <property type="match status" value="1"/>
</dbReference>
<name>A0A6V8LV20_9BACT</name>
<dbReference type="PIRSF" id="PIRSF001332">
    <property type="entry name" value="Acetolac_decarb"/>
    <property type="match status" value="1"/>
</dbReference>
<comment type="catalytic activity">
    <reaction evidence="1 9">
        <text>(2S)-2-acetolactate + H(+) = (R)-acetoin + CO2</text>
        <dbReference type="Rhea" id="RHEA:21580"/>
        <dbReference type="ChEBI" id="CHEBI:15378"/>
        <dbReference type="ChEBI" id="CHEBI:15686"/>
        <dbReference type="ChEBI" id="CHEBI:16526"/>
        <dbReference type="ChEBI" id="CHEBI:58476"/>
        <dbReference type="EC" id="4.1.1.5"/>
    </reaction>
</comment>
<evidence type="ECO:0000313" key="12">
    <source>
        <dbReference type="Proteomes" id="UP000494245"/>
    </source>
</evidence>
<dbReference type="Proteomes" id="UP000494245">
    <property type="component" value="Unassembled WGS sequence"/>
</dbReference>
<dbReference type="Pfam" id="PF03306">
    <property type="entry name" value="AAL_decarboxy"/>
    <property type="match status" value="1"/>
</dbReference>
<evidence type="ECO:0000256" key="7">
    <source>
        <dbReference type="ARBA" id="ARBA00023061"/>
    </source>
</evidence>
<dbReference type="GO" id="GO:0045151">
    <property type="term" value="P:acetoin biosynthetic process"/>
    <property type="evidence" value="ECO:0007669"/>
    <property type="project" value="UniProtKB-UniRule"/>
</dbReference>
<dbReference type="PANTHER" id="PTHR35524">
    <property type="entry name" value="ALPHA-ACETOLACTATE DECARBOXYLASE"/>
    <property type="match status" value="1"/>
</dbReference>
<dbReference type="AlphaFoldDB" id="A0A6V8LV20"/>
<gene>
    <name evidence="11" type="primary">aldB</name>
    <name evidence="11" type="ORF">NNJEOMEG_01797</name>
</gene>
<dbReference type="SUPFAM" id="SSF117856">
    <property type="entry name" value="AF0104/ALDC/Ptd012-like"/>
    <property type="match status" value="1"/>
</dbReference>
<evidence type="ECO:0000256" key="8">
    <source>
        <dbReference type="ARBA" id="ARBA00023239"/>
    </source>
</evidence>
<keyword evidence="7 9" id="KW-0005">Acetoin biosynthesis</keyword>
<dbReference type="Gene3D" id="3.30.1330.80">
    <property type="entry name" value="Hypothetical protein, similar to alpha- acetolactate decarboxylase, domain 2"/>
    <property type="match status" value="2"/>
</dbReference>
<proteinExistence type="inferred from homology"/>
<dbReference type="RefSeq" id="WP_173083547.1">
    <property type="nucleotide sequence ID" value="NZ_BLTE01000007.1"/>
</dbReference>
<evidence type="ECO:0000256" key="3">
    <source>
        <dbReference type="ARBA" id="ARBA00007106"/>
    </source>
</evidence>
<comment type="similarity">
    <text evidence="3 9">Belongs to the alpha-acetolactate decarboxylase family.</text>
</comment>
<accession>A0A6V8LV20</accession>
<protein>
    <recommendedName>
        <fullName evidence="5 9">Alpha-acetolactate decarboxylase</fullName>
        <ecNumber evidence="4 9">4.1.1.5</ecNumber>
    </recommendedName>
</protein>
<evidence type="ECO:0000256" key="1">
    <source>
        <dbReference type="ARBA" id="ARBA00001784"/>
    </source>
</evidence>
<evidence type="ECO:0000313" key="11">
    <source>
        <dbReference type="EMBL" id="GFK93959.1"/>
    </source>
</evidence>
<reference evidence="11 12" key="2">
    <citation type="submission" date="2020-05" db="EMBL/GenBank/DDBJ databases">
        <title>Draft genome sequence of Desulfovibrio sp. strainFSS-1.</title>
        <authorList>
            <person name="Shimoshige H."/>
            <person name="Kobayashi H."/>
            <person name="Maekawa T."/>
        </authorList>
    </citation>
    <scope>NUCLEOTIDE SEQUENCE [LARGE SCALE GENOMIC DNA]</scope>
    <source>
        <strain evidence="11 12">SIID29052-01</strain>
    </source>
</reference>
<keyword evidence="8 9" id="KW-0456">Lyase</keyword>
<evidence type="ECO:0000256" key="4">
    <source>
        <dbReference type="ARBA" id="ARBA00013204"/>
    </source>
</evidence>
<comment type="pathway">
    <text evidence="2 9">Polyol metabolism; (R,R)-butane-2,3-diol biosynthesis; (R,R)-butane-2,3-diol from pyruvate: step 2/3.</text>
</comment>
<comment type="caution">
    <text evidence="11">The sequence shown here is derived from an EMBL/GenBank/DDBJ whole genome shotgun (WGS) entry which is preliminary data.</text>
</comment>
<dbReference type="UniPathway" id="UPA00626">
    <property type="reaction ID" value="UER00678"/>
</dbReference>
<dbReference type="InterPro" id="IPR005128">
    <property type="entry name" value="Acetolactate_a_deCO2ase"/>
</dbReference>